<gene>
    <name evidence="2" type="ORF">SAMN05216559_2804</name>
</gene>
<dbReference type="Pfam" id="PF12697">
    <property type="entry name" value="Abhydrolase_6"/>
    <property type="match status" value="1"/>
</dbReference>
<dbReference type="PANTHER" id="PTHR46438">
    <property type="entry name" value="ALPHA/BETA-HYDROLASES SUPERFAMILY PROTEIN"/>
    <property type="match status" value="1"/>
</dbReference>
<dbReference type="AlphaFoldDB" id="A0A1I6LJW2"/>
<dbReference type="RefSeq" id="WP_089817111.1">
    <property type="nucleotide sequence ID" value="NZ_FOZK01000002.1"/>
</dbReference>
<protein>
    <submittedName>
        <fullName evidence="2">Pimeloyl-ACP methyl ester carboxylesterase</fullName>
    </submittedName>
</protein>
<reference evidence="2 3" key="1">
    <citation type="submission" date="2016-10" db="EMBL/GenBank/DDBJ databases">
        <authorList>
            <person name="de Groot N.N."/>
        </authorList>
    </citation>
    <scope>NUCLEOTIDE SEQUENCE [LARGE SCALE GENOMIC DNA]</scope>
    <source>
        <strain evidence="2 3">CGMCC 1.10457</strain>
    </source>
</reference>
<accession>A0A1I6LJW2</accession>
<sequence length="315" mass="34791">MKLRNLLGVAAGTVGLTALANRLLRRQSDPFEPFLAGDERSYRWRGFDVSYVEAGDPEDPDLVLLHGVNAAASNHEFHAVFSRLAEDYHVVAPDLPGFGHSDRPPLLYSASLLTNFVRDFLADESEDPTVVASSLTGSYAALAARDVPVERLVLVAPTDSTMGSRRGWRRTLLRTPLLGQGIYNAIVSKYSLKHFHRDHGYYDLDNLTPAVLDYEWTTGHQPGARFAPASFVTGFLDPEEDLGVVLGELDVPITLVWGRDADISPLENGRELADEADARLVVFDESLLLPHVEHPDQFVDVVREAYDIPSATESR</sequence>
<organism evidence="2 3">
    <name type="scientific">Halomicrobium zhouii</name>
    <dbReference type="NCBI Taxonomy" id="767519"/>
    <lineage>
        <taxon>Archaea</taxon>
        <taxon>Methanobacteriati</taxon>
        <taxon>Methanobacteriota</taxon>
        <taxon>Stenosarchaea group</taxon>
        <taxon>Halobacteria</taxon>
        <taxon>Halobacteriales</taxon>
        <taxon>Haloarculaceae</taxon>
        <taxon>Halomicrobium</taxon>
    </lineage>
</organism>
<name>A0A1I6LJW2_9EURY</name>
<dbReference type="OrthoDB" id="194600at2157"/>
<dbReference type="InterPro" id="IPR000073">
    <property type="entry name" value="AB_hydrolase_1"/>
</dbReference>
<dbReference type="InterPro" id="IPR029058">
    <property type="entry name" value="AB_hydrolase_fold"/>
</dbReference>
<dbReference type="Gene3D" id="3.40.50.1820">
    <property type="entry name" value="alpha/beta hydrolase"/>
    <property type="match status" value="1"/>
</dbReference>
<dbReference type="EMBL" id="FOZK01000002">
    <property type="protein sequence ID" value="SFS03580.1"/>
    <property type="molecule type" value="Genomic_DNA"/>
</dbReference>
<feature type="domain" description="AB hydrolase-1" evidence="1">
    <location>
        <begin position="62"/>
        <end position="301"/>
    </location>
</feature>
<proteinExistence type="predicted"/>
<dbReference type="STRING" id="767519.SAMN05216559_2804"/>
<dbReference type="PRINTS" id="PR00111">
    <property type="entry name" value="ABHYDROLASE"/>
</dbReference>
<dbReference type="SUPFAM" id="SSF53474">
    <property type="entry name" value="alpha/beta-Hydrolases"/>
    <property type="match status" value="1"/>
</dbReference>
<evidence type="ECO:0000259" key="1">
    <source>
        <dbReference type="Pfam" id="PF12697"/>
    </source>
</evidence>
<dbReference type="Proteomes" id="UP000199062">
    <property type="component" value="Unassembled WGS sequence"/>
</dbReference>
<evidence type="ECO:0000313" key="2">
    <source>
        <dbReference type="EMBL" id="SFS03580.1"/>
    </source>
</evidence>
<dbReference type="PANTHER" id="PTHR46438:SF2">
    <property type="entry name" value="ALPHA_BETA-HYDROLASES SUPERFAMILY PROTEIN"/>
    <property type="match status" value="1"/>
</dbReference>
<keyword evidence="3" id="KW-1185">Reference proteome</keyword>
<evidence type="ECO:0000313" key="3">
    <source>
        <dbReference type="Proteomes" id="UP000199062"/>
    </source>
</evidence>